<evidence type="ECO:0000256" key="3">
    <source>
        <dbReference type="SAM" id="MobiDB-lite"/>
    </source>
</evidence>
<evidence type="ECO:0000256" key="2">
    <source>
        <dbReference type="SAM" id="Coils"/>
    </source>
</evidence>
<gene>
    <name evidence="5" type="ORF">PPACK8108_LOCUS23686</name>
</gene>
<keyword evidence="6" id="KW-1185">Reference proteome</keyword>
<evidence type="ECO:0000313" key="5">
    <source>
        <dbReference type="EMBL" id="CAH7688687.1"/>
    </source>
</evidence>
<proteinExistence type="inferred from homology"/>
<dbReference type="Proteomes" id="UP001153365">
    <property type="component" value="Unassembled WGS sequence"/>
</dbReference>
<feature type="region of interest" description="Disordered" evidence="3">
    <location>
        <begin position="143"/>
        <end position="176"/>
    </location>
</feature>
<name>A0AAV0BN48_PHAPC</name>
<dbReference type="InterPro" id="IPR040184">
    <property type="entry name" value="Mcm10"/>
</dbReference>
<dbReference type="Pfam" id="PF09329">
    <property type="entry name" value="zf-primase"/>
    <property type="match status" value="1"/>
</dbReference>
<dbReference type="Gene3D" id="2.40.50.140">
    <property type="entry name" value="Nucleic acid-binding proteins"/>
    <property type="match status" value="1"/>
</dbReference>
<evidence type="ECO:0000259" key="4">
    <source>
        <dbReference type="Pfam" id="PF09329"/>
    </source>
</evidence>
<dbReference type="GO" id="GO:0003688">
    <property type="term" value="F:DNA replication origin binding"/>
    <property type="evidence" value="ECO:0007669"/>
    <property type="project" value="TreeGrafter"/>
</dbReference>
<dbReference type="AlphaFoldDB" id="A0AAV0BN48"/>
<sequence>MISSKTIRDEKSSSKDPLLNLTKEQLLAQLAATSSRLAELEAENEKKKRNSNLLVAASPSPRKKISNVLGPVTGSFSSKVATKKSLDLDYNKILKPTLSSTNSFEGPSGISTTIGGKCASLPKTKNSSNFAREFENLRQEVKNHNAIQSIPRSTSFTSRPQCSGKSRLTNTEDEKKDSTKLLKMTKEVRADDLTLKVDIPFGPVHYEAPSSDPNFLKLEPNSGIRLRTRWLSHQVVQDHLSDRHIVRINSLYSIIRKVDDKKFGSRTKWDIPLMGDWILIGVLAEKGEYRTTNPDSKKAKKAKDSSVDNSEQKKKEKKNNSDESCLVGDPCPEFYNEDDRDEFDQSKLQFKTWHQTPKNFVTFKLVDFSSSQASQSGSGMVKMILFESDEVVTGLSQSNGSTGYNKTFRGGSGGAYEKFWKSQPGTVFAILNPNILKGLSEKKKGCETLSITPTSAQSLLQIGLAQDLGSCTAMRETGRECGNWCDLRACGSGEGSSKPLSICEYHLHKQVGKVRNGRAEFFSGTLGMKTHTGRSFKDGCNWPSSSSSKISAKPNQRLINGQNTYICGGGGGGTYNRNDKNRDRWIDATDTERLDGLQRRRKRELEEIEIKKMLKEEGNGKDAKRSRSYGAQCVEDARKIKQLKNNYRSKASPHDTIKSNHLETNNQNNDNVEEDCVKNDESELKRKSAFSTSAIRAIGFDPTASKSLSSKKALTQSGTAQQSKNLSGLLECTKVGPVNLPSSSPRSIPLNASRNSSVNVKDFMFQATSKTIKSASQKYIELSGSEDDE</sequence>
<organism evidence="5 6">
    <name type="scientific">Phakopsora pachyrhizi</name>
    <name type="common">Asian soybean rust disease fungus</name>
    <dbReference type="NCBI Taxonomy" id="170000"/>
    <lineage>
        <taxon>Eukaryota</taxon>
        <taxon>Fungi</taxon>
        <taxon>Dikarya</taxon>
        <taxon>Basidiomycota</taxon>
        <taxon>Pucciniomycotina</taxon>
        <taxon>Pucciniomycetes</taxon>
        <taxon>Pucciniales</taxon>
        <taxon>Phakopsoraceae</taxon>
        <taxon>Phakopsora</taxon>
    </lineage>
</organism>
<feature type="compositionally biased region" description="Basic and acidic residues" evidence="3">
    <location>
        <begin position="302"/>
        <end position="321"/>
    </location>
</feature>
<dbReference type="PANTHER" id="PTHR13454">
    <property type="entry name" value="PROTEIN MCM10 HOMOLOG"/>
    <property type="match status" value="1"/>
</dbReference>
<feature type="region of interest" description="Disordered" evidence="3">
    <location>
        <begin position="290"/>
        <end position="325"/>
    </location>
</feature>
<dbReference type="PANTHER" id="PTHR13454:SF11">
    <property type="entry name" value="PROTEIN MCM10 HOMOLOG"/>
    <property type="match status" value="1"/>
</dbReference>
<evidence type="ECO:0000313" key="6">
    <source>
        <dbReference type="Proteomes" id="UP001153365"/>
    </source>
</evidence>
<accession>A0AAV0BN48</accession>
<evidence type="ECO:0000256" key="1">
    <source>
        <dbReference type="ARBA" id="ARBA00009679"/>
    </source>
</evidence>
<feature type="compositionally biased region" description="Basic and acidic residues" evidence="3">
    <location>
        <begin position="652"/>
        <end position="661"/>
    </location>
</feature>
<comment type="similarity">
    <text evidence="1">Belongs to the MCM10 family.</text>
</comment>
<keyword evidence="2" id="KW-0175">Coiled coil</keyword>
<dbReference type="GO" id="GO:0006270">
    <property type="term" value="P:DNA replication initiation"/>
    <property type="evidence" value="ECO:0007669"/>
    <property type="project" value="InterPro"/>
</dbReference>
<dbReference type="InterPro" id="IPR012340">
    <property type="entry name" value="NA-bd_OB-fold"/>
</dbReference>
<dbReference type="GO" id="GO:0043596">
    <property type="term" value="C:nuclear replication fork"/>
    <property type="evidence" value="ECO:0007669"/>
    <property type="project" value="TreeGrafter"/>
</dbReference>
<feature type="coiled-coil region" evidence="2">
    <location>
        <begin position="23"/>
        <end position="57"/>
    </location>
</feature>
<dbReference type="GO" id="GO:0003697">
    <property type="term" value="F:single-stranded DNA binding"/>
    <property type="evidence" value="ECO:0007669"/>
    <property type="project" value="InterPro"/>
</dbReference>
<protein>
    <submittedName>
        <fullName evidence="5">Expressed protein</fullName>
    </submittedName>
</protein>
<comment type="caution">
    <text evidence="5">The sequence shown here is derived from an EMBL/GenBank/DDBJ whole genome shotgun (WGS) entry which is preliminary data.</text>
</comment>
<dbReference type="InterPro" id="IPR015408">
    <property type="entry name" value="Znf_Mcm10/DnaG"/>
</dbReference>
<dbReference type="EMBL" id="CALTRL010006005">
    <property type="protein sequence ID" value="CAH7688687.1"/>
    <property type="molecule type" value="Genomic_DNA"/>
</dbReference>
<feature type="compositionally biased region" description="Polar residues" evidence="3">
    <location>
        <begin position="145"/>
        <end position="169"/>
    </location>
</feature>
<feature type="domain" description="Zinc finger Mcm10/DnaG-type" evidence="4">
    <location>
        <begin position="463"/>
        <end position="518"/>
    </location>
</feature>
<reference evidence="5" key="1">
    <citation type="submission" date="2022-06" db="EMBL/GenBank/DDBJ databases">
        <authorList>
            <consortium name="SYNGENTA / RWTH Aachen University"/>
        </authorList>
    </citation>
    <scope>NUCLEOTIDE SEQUENCE</scope>
</reference>
<feature type="region of interest" description="Disordered" evidence="3">
    <location>
        <begin position="644"/>
        <end position="673"/>
    </location>
</feature>